<feature type="transmembrane region" description="Helical" evidence="6">
    <location>
        <begin position="31"/>
        <end position="53"/>
    </location>
</feature>
<dbReference type="PANTHER" id="PTHR47089:SF1">
    <property type="entry name" value="GUANOSINE ABC TRANSPORTER PERMEASE PROTEIN NUPP"/>
    <property type="match status" value="1"/>
</dbReference>
<feature type="transmembrane region" description="Helical" evidence="6">
    <location>
        <begin position="164"/>
        <end position="184"/>
    </location>
</feature>
<evidence type="ECO:0000256" key="4">
    <source>
        <dbReference type="ARBA" id="ARBA00022989"/>
    </source>
</evidence>
<proteinExistence type="predicted"/>
<evidence type="ECO:0000313" key="8">
    <source>
        <dbReference type="Proteomes" id="UP001594288"/>
    </source>
</evidence>
<feature type="transmembrane region" description="Helical" evidence="6">
    <location>
        <begin position="287"/>
        <end position="305"/>
    </location>
</feature>
<dbReference type="CDD" id="cd06580">
    <property type="entry name" value="TM_PBP1_transp_TpRbsC_like"/>
    <property type="match status" value="1"/>
</dbReference>
<gene>
    <name evidence="7" type="ORF">ACFL2Z_02265</name>
</gene>
<keyword evidence="2" id="KW-1003">Cell membrane</keyword>
<keyword evidence="3 6" id="KW-0812">Transmembrane</keyword>
<feature type="transmembrane region" description="Helical" evidence="6">
    <location>
        <begin position="130"/>
        <end position="152"/>
    </location>
</feature>
<feature type="transmembrane region" description="Helical" evidence="6">
    <location>
        <begin position="253"/>
        <end position="275"/>
    </location>
</feature>
<keyword evidence="5 6" id="KW-0472">Membrane</keyword>
<feature type="transmembrane region" description="Helical" evidence="6">
    <location>
        <begin position="312"/>
        <end position="329"/>
    </location>
</feature>
<comment type="caution">
    <text evidence="7">The sequence shown here is derived from an EMBL/GenBank/DDBJ whole genome shotgun (WGS) entry which is preliminary data.</text>
</comment>
<evidence type="ECO:0000256" key="2">
    <source>
        <dbReference type="ARBA" id="ARBA00022475"/>
    </source>
</evidence>
<organism evidence="7 8">
    <name type="scientific">Eiseniibacteriota bacterium</name>
    <dbReference type="NCBI Taxonomy" id="2212470"/>
    <lineage>
        <taxon>Bacteria</taxon>
        <taxon>Candidatus Eiseniibacteriota</taxon>
    </lineage>
</organism>
<evidence type="ECO:0000313" key="7">
    <source>
        <dbReference type="EMBL" id="MFC1799719.1"/>
    </source>
</evidence>
<feature type="transmembrane region" description="Helical" evidence="6">
    <location>
        <begin position="341"/>
        <end position="359"/>
    </location>
</feature>
<comment type="subcellular location">
    <subcellularLocation>
        <location evidence="1">Cell membrane</location>
        <topology evidence="1">Multi-pass membrane protein</topology>
    </subcellularLocation>
</comment>
<dbReference type="InterPro" id="IPR001851">
    <property type="entry name" value="ABC_transp_permease"/>
</dbReference>
<evidence type="ECO:0000256" key="1">
    <source>
        <dbReference type="ARBA" id="ARBA00004651"/>
    </source>
</evidence>
<name>A0ABV6YNT4_UNCEI</name>
<accession>A0ABV6YNT4</accession>
<dbReference type="PANTHER" id="PTHR47089">
    <property type="entry name" value="ABC TRANSPORTER, PERMEASE PROTEIN"/>
    <property type="match status" value="1"/>
</dbReference>
<reference evidence="7 8" key="1">
    <citation type="submission" date="2024-09" db="EMBL/GenBank/DDBJ databases">
        <authorList>
            <person name="D'Angelo T."/>
        </authorList>
    </citation>
    <scope>NUCLEOTIDE SEQUENCE [LARGE SCALE GENOMIC DNA]</scope>
    <source>
        <strain evidence="7">SAG AM-311-F02</strain>
    </source>
</reference>
<feature type="transmembrane region" description="Helical" evidence="6">
    <location>
        <begin position="107"/>
        <end position="124"/>
    </location>
</feature>
<feature type="transmembrane region" description="Helical" evidence="6">
    <location>
        <begin position="214"/>
        <end position="232"/>
    </location>
</feature>
<keyword evidence="8" id="KW-1185">Reference proteome</keyword>
<dbReference type="Proteomes" id="UP001594288">
    <property type="component" value="Unassembled WGS sequence"/>
</dbReference>
<keyword evidence="4 6" id="KW-1133">Transmembrane helix</keyword>
<sequence>MMKSRAPGKPRADVKPGATVKTGIESKLSGVVPPLVSVLLAAVVSAAILLLVGENPFHIGSVMFSGSLGSLRAIANTLEEATPLIFTGLCVAVALRCGLFNIGGEGQLVIGAFAAAWAGVKLTGLDPVTHVTLCVLLAGLAGALWALIAGVLKARFGAHEVINTIMLNYIAFILTNYLVTTTYFKKPGQIPQTFDILPGAALPRLSFIYQYTRLNIGFVLAIIAVIVVYVILEKTRLGFELKSVGLNPTASKASGISVVRNVVIAMAIGGFLAGMAGSERVLGVHRYFISPFPFGYGFAGIAVALLGRNHPFGVLLAAIFFGALASGGAQVDMETSVPRELVTVIQAIVIIFVACEYLVRRMGLMRKAKTHE</sequence>
<dbReference type="EMBL" id="JBHPEI010000025">
    <property type="protein sequence ID" value="MFC1799719.1"/>
    <property type="molecule type" value="Genomic_DNA"/>
</dbReference>
<protein>
    <submittedName>
        <fullName evidence="7">ABC transporter permease</fullName>
    </submittedName>
</protein>
<evidence type="ECO:0000256" key="5">
    <source>
        <dbReference type="ARBA" id="ARBA00023136"/>
    </source>
</evidence>
<evidence type="ECO:0000256" key="3">
    <source>
        <dbReference type="ARBA" id="ARBA00022692"/>
    </source>
</evidence>
<dbReference type="Pfam" id="PF02653">
    <property type="entry name" value="BPD_transp_2"/>
    <property type="match status" value="1"/>
</dbReference>
<evidence type="ECO:0000256" key="6">
    <source>
        <dbReference type="SAM" id="Phobius"/>
    </source>
</evidence>